<evidence type="ECO:0000256" key="8">
    <source>
        <dbReference type="ARBA" id="ARBA00022982"/>
    </source>
</evidence>
<dbReference type="PANTHER" id="PTHR15469:SF0">
    <property type="entry name" value="NADH DEHYDROGENASE [UBIQUINONE] 1 BETA SUBCOMPLEX SUBUNIT 4"/>
    <property type="match status" value="1"/>
</dbReference>
<evidence type="ECO:0000256" key="11">
    <source>
        <dbReference type="ARBA" id="ARBA00023136"/>
    </source>
</evidence>
<keyword evidence="11 14" id="KW-0472">Membrane</keyword>
<feature type="transmembrane region" description="Helical" evidence="14">
    <location>
        <begin position="72"/>
        <end position="91"/>
    </location>
</feature>
<evidence type="ECO:0000256" key="10">
    <source>
        <dbReference type="ARBA" id="ARBA00023128"/>
    </source>
</evidence>
<dbReference type="EMBL" id="GAIX01012369">
    <property type="protein sequence ID" value="JAA80191.1"/>
    <property type="molecule type" value="Transcribed_RNA"/>
</dbReference>
<evidence type="ECO:0000256" key="4">
    <source>
        <dbReference type="ARBA" id="ARBA00022448"/>
    </source>
</evidence>
<reference evidence="15" key="2">
    <citation type="submission" date="2013-05" db="EMBL/GenBank/DDBJ databases">
        <authorList>
            <person name="Carter J.-M."/>
            <person name="Baker S.C."/>
            <person name="Pink R."/>
            <person name="Carter D.R.F."/>
            <person name="Collins A."/>
            <person name="Tomlin J."/>
            <person name="Gibbs M."/>
            <person name="Breuker C.J."/>
        </authorList>
    </citation>
    <scope>NUCLEOTIDE SEQUENCE</scope>
    <source>
        <tissue evidence="15">Ovary</tissue>
    </source>
</reference>
<keyword evidence="4" id="KW-0813">Transport</keyword>
<sequence>MAEKYGISEGQFQLIQKQAERRAEMRQEFLKQRTNPWKHAAEAGYIFDPAHQKFLSMKVTQFERFQPNPRTSLFGVLTIIVPMITYGYFIWNERNDREQKIRAGEMPYRDRLFKLC</sequence>
<dbReference type="PANTHER" id="PTHR15469">
    <property type="entry name" value="NADH-UBIQUINONE OXIDOREDUCTASE B15 SUBUNIT"/>
    <property type="match status" value="1"/>
</dbReference>
<evidence type="ECO:0000256" key="14">
    <source>
        <dbReference type="SAM" id="Phobius"/>
    </source>
</evidence>
<proteinExistence type="inferred from homology"/>
<evidence type="ECO:0000256" key="5">
    <source>
        <dbReference type="ARBA" id="ARBA00022660"/>
    </source>
</evidence>
<reference evidence="15" key="1">
    <citation type="journal article" date="2013" name="BMC Genomics">
        <title>Unscrambling butterfly oogenesis.</title>
        <authorList>
            <person name="Carter J.M."/>
            <person name="Baker S.C."/>
            <person name="Pink R."/>
            <person name="Carter D.R."/>
            <person name="Collins A."/>
            <person name="Tomlin J."/>
            <person name="Gibbs M."/>
            <person name="Breuker C.J."/>
        </authorList>
    </citation>
    <scope>NUCLEOTIDE SEQUENCE</scope>
    <source>
        <tissue evidence="15">Ovary</tissue>
    </source>
</reference>
<comment type="subcellular location">
    <subcellularLocation>
        <location evidence="1">Mitochondrion inner membrane</location>
        <topology evidence="1">Single-pass membrane protein</topology>
    </subcellularLocation>
</comment>
<evidence type="ECO:0000256" key="6">
    <source>
        <dbReference type="ARBA" id="ARBA00022692"/>
    </source>
</evidence>
<dbReference type="GeneID" id="120629735"/>
<keyword evidence="8" id="KW-0249">Electron transport</keyword>
<evidence type="ECO:0000256" key="1">
    <source>
        <dbReference type="ARBA" id="ARBA00004434"/>
    </source>
</evidence>
<evidence type="ECO:0000313" key="15">
    <source>
        <dbReference type="EMBL" id="JAA80191.1"/>
    </source>
</evidence>
<dbReference type="GO" id="GO:0005743">
    <property type="term" value="C:mitochondrial inner membrane"/>
    <property type="evidence" value="ECO:0007669"/>
    <property type="project" value="UniProtKB-SubCell"/>
</dbReference>
<keyword evidence="7" id="KW-0999">Mitochondrion inner membrane</keyword>
<dbReference type="RefSeq" id="XP_039754672.1">
    <property type="nucleotide sequence ID" value="XM_039898738.1"/>
</dbReference>
<keyword evidence="6 14" id="KW-0812">Transmembrane</keyword>
<keyword evidence="5" id="KW-0679">Respiratory chain</keyword>
<dbReference type="AlphaFoldDB" id="S4NN57"/>
<protein>
    <recommendedName>
        <fullName evidence="3">NADH dehydrogenase [ubiquinone] 1 beta subcomplex subunit 4</fullName>
    </recommendedName>
    <alternativeName>
        <fullName evidence="12">Complex I-B15</fullName>
    </alternativeName>
    <alternativeName>
        <fullName evidence="13">NADH-ubiquinone oxidoreductase B15 subunit</fullName>
    </alternativeName>
</protein>
<dbReference type="InterPro" id="IPR009866">
    <property type="entry name" value="NADH_UbQ_OxRdtase_NDUFB4_su"/>
</dbReference>
<evidence type="ECO:0000256" key="13">
    <source>
        <dbReference type="ARBA" id="ARBA00030987"/>
    </source>
</evidence>
<keyword evidence="10" id="KW-0496">Mitochondrion</keyword>
<dbReference type="CTD" id="36640"/>
<evidence type="ECO:0000256" key="12">
    <source>
        <dbReference type="ARBA" id="ARBA00030212"/>
    </source>
</evidence>
<name>S4NN57_9NEOP</name>
<keyword evidence="9 14" id="KW-1133">Transmembrane helix</keyword>
<evidence type="ECO:0000256" key="2">
    <source>
        <dbReference type="ARBA" id="ARBA00007260"/>
    </source>
</evidence>
<evidence type="ECO:0000256" key="9">
    <source>
        <dbReference type="ARBA" id="ARBA00022989"/>
    </source>
</evidence>
<organism evidence="15">
    <name type="scientific">Pararge aegeria</name>
    <name type="common">speckled wood butterfly</name>
    <dbReference type="NCBI Taxonomy" id="116150"/>
    <lineage>
        <taxon>Eukaryota</taxon>
        <taxon>Metazoa</taxon>
        <taxon>Ecdysozoa</taxon>
        <taxon>Arthropoda</taxon>
        <taxon>Hexapoda</taxon>
        <taxon>Insecta</taxon>
        <taxon>Pterygota</taxon>
        <taxon>Neoptera</taxon>
        <taxon>Endopterygota</taxon>
        <taxon>Lepidoptera</taxon>
        <taxon>Glossata</taxon>
        <taxon>Ditrysia</taxon>
        <taxon>Papilionoidea</taxon>
        <taxon>Nymphalidae</taxon>
        <taxon>Satyrinae</taxon>
        <taxon>Satyrini</taxon>
        <taxon>Parargina</taxon>
        <taxon>Pararge</taxon>
    </lineage>
</organism>
<dbReference type="Pfam" id="PF07225">
    <property type="entry name" value="NDUF_B4"/>
    <property type="match status" value="1"/>
</dbReference>
<evidence type="ECO:0000256" key="3">
    <source>
        <dbReference type="ARBA" id="ARBA00018681"/>
    </source>
</evidence>
<comment type="similarity">
    <text evidence="2">Belongs to the complex I NDUFB4 subunit family.</text>
</comment>
<accession>S4NN57</accession>
<evidence type="ECO:0000256" key="7">
    <source>
        <dbReference type="ARBA" id="ARBA00022792"/>
    </source>
</evidence>